<protein>
    <submittedName>
        <fullName evidence="2">Uncharacterized protein</fullName>
    </submittedName>
</protein>
<evidence type="ECO:0000313" key="2">
    <source>
        <dbReference type="EMBL" id="CAD7622417.1"/>
    </source>
</evidence>
<feature type="region of interest" description="Disordered" evidence="1">
    <location>
        <begin position="282"/>
        <end position="307"/>
    </location>
</feature>
<accession>A0A7R9PWF5</accession>
<keyword evidence="3" id="KW-1185">Reference proteome</keyword>
<dbReference type="EMBL" id="CAJPIZ010001086">
    <property type="protein sequence ID" value="CAG2102847.1"/>
    <property type="molecule type" value="Genomic_DNA"/>
</dbReference>
<reference evidence="2" key="1">
    <citation type="submission" date="2020-11" db="EMBL/GenBank/DDBJ databases">
        <authorList>
            <person name="Tran Van P."/>
        </authorList>
    </citation>
    <scope>NUCLEOTIDE SEQUENCE</scope>
</reference>
<dbReference type="EMBL" id="OC855661">
    <property type="protein sequence ID" value="CAD7622417.1"/>
    <property type="molecule type" value="Genomic_DNA"/>
</dbReference>
<name>A0A7R9PWF5_9ACAR</name>
<feature type="region of interest" description="Disordered" evidence="1">
    <location>
        <begin position="529"/>
        <end position="583"/>
    </location>
</feature>
<dbReference type="Proteomes" id="UP000759131">
    <property type="component" value="Unassembled WGS sequence"/>
</dbReference>
<sequence>MAIFYSHECQPSGHQLSHQTIAKLWHLMVGQGLRARMSAVVQLWSKTTTANLWLMTHKKIVCVITVGTNGQDFCFARFYDHNLKTIHFKVDLNQDFVFETRSSVFYVLSGSDGQSIVMEKRLKQFEQLSECKPSPDLPSNTGLKTIESKEKHAMASDKTSLNTSKPLNTNLKTHLHEYRSLAYRGFHRISEPLRRPTTLPKTSLKPKTRSSILTNGSVIDLQLDPILDTKIEKCFTQLSKSLQLMDSSLNQLILDVRHKKHTNQEDQPIDISLSSVVESDKTVDTPAMGDDNQSITGSDSDRDTKSSYRTYRRKKRFRRGVPLPESVREVSEKLALNTTLNGHELATDDHSDLICDTEEEDSEAIVTKNNDNQCDGGIDDYDKGYDIKVGYGLTFWRRWSSGAHNYGQQMPQRRVIPVDSETYNRFREVMGDRALTSKFESTLVLIRNDSSSLELDVKSDYIDITPNEMAEIPVISVESWLYKQIRDLVAIYGYIMSDHEVIITTGSKQSGLAESGKIVDTPVIVGDMQAMTGSDSDKDTKDSYLSHRRRRRQFRRGVPLPESVGEVSKSSKQSGRKFCGCFP</sequence>
<evidence type="ECO:0000256" key="1">
    <source>
        <dbReference type="SAM" id="MobiDB-lite"/>
    </source>
</evidence>
<proteinExistence type="predicted"/>
<organism evidence="2">
    <name type="scientific">Medioppia subpectinata</name>
    <dbReference type="NCBI Taxonomy" id="1979941"/>
    <lineage>
        <taxon>Eukaryota</taxon>
        <taxon>Metazoa</taxon>
        <taxon>Ecdysozoa</taxon>
        <taxon>Arthropoda</taxon>
        <taxon>Chelicerata</taxon>
        <taxon>Arachnida</taxon>
        <taxon>Acari</taxon>
        <taxon>Acariformes</taxon>
        <taxon>Sarcoptiformes</taxon>
        <taxon>Oribatida</taxon>
        <taxon>Brachypylina</taxon>
        <taxon>Oppioidea</taxon>
        <taxon>Oppiidae</taxon>
        <taxon>Medioppia</taxon>
    </lineage>
</organism>
<evidence type="ECO:0000313" key="3">
    <source>
        <dbReference type="Proteomes" id="UP000759131"/>
    </source>
</evidence>
<feature type="compositionally biased region" description="Basic residues" evidence="1">
    <location>
        <begin position="546"/>
        <end position="555"/>
    </location>
</feature>
<dbReference type="AlphaFoldDB" id="A0A7R9PWF5"/>
<gene>
    <name evidence="2" type="ORF">OSB1V03_LOCUS2880</name>
</gene>
<feature type="compositionally biased region" description="Basic and acidic residues" evidence="1">
    <location>
        <begin position="535"/>
        <end position="545"/>
    </location>
</feature>